<dbReference type="NCBIfam" id="TIGR01733">
    <property type="entry name" value="AA-adenyl-dom"/>
    <property type="match status" value="3"/>
</dbReference>
<feature type="domain" description="Carrier" evidence="5">
    <location>
        <begin position="1043"/>
        <end position="1118"/>
    </location>
</feature>
<dbReference type="Pfam" id="PF00668">
    <property type="entry name" value="Condensation"/>
    <property type="match status" value="3"/>
</dbReference>
<evidence type="ECO:0000256" key="2">
    <source>
        <dbReference type="ARBA" id="ARBA00022450"/>
    </source>
</evidence>
<evidence type="ECO:0000256" key="4">
    <source>
        <dbReference type="SAM" id="MobiDB-lite"/>
    </source>
</evidence>
<dbReference type="SUPFAM" id="SSF56801">
    <property type="entry name" value="Acetyl-CoA synthetase-like"/>
    <property type="match status" value="3"/>
</dbReference>
<dbReference type="Pfam" id="PF00975">
    <property type="entry name" value="Thioesterase"/>
    <property type="match status" value="1"/>
</dbReference>
<evidence type="ECO:0000313" key="7">
    <source>
        <dbReference type="EMBL" id="MBE4749578.1"/>
    </source>
</evidence>
<dbReference type="InterPro" id="IPR006195">
    <property type="entry name" value="aa-tRNA-synth_II"/>
</dbReference>
<dbReference type="PANTHER" id="PTHR45527:SF1">
    <property type="entry name" value="FATTY ACID SYNTHASE"/>
    <property type="match status" value="1"/>
</dbReference>
<dbReference type="SMART" id="SM00824">
    <property type="entry name" value="PKS_TE"/>
    <property type="match status" value="1"/>
</dbReference>
<comment type="caution">
    <text evidence="7">The sequence shown here is derived from an EMBL/GenBank/DDBJ whole genome shotgun (WGS) entry which is preliminary data.</text>
</comment>
<dbReference type="Gene3D" id="3.40.50.1820">
    <property type="entry name" value="alpha/beta hydrolase"/>
    <property type="match status" value="1"/>
</dbReference>
<evidence type="ECO:0000256" key="3">
    <source>
        <dbReference type="ARBA" id="ARBA00022553"/>
    </source>
</evidence>
<dbReference type="Gene3D" id="1.10.1200.10">
    <property type="entry name" value="ACP-like"/>
    <property type="match status" value="4"/>
</dbReference>
<comment type="cofactor">
    <cofactor evidence="1">
        <name>pantetheine 4'-phosphate</name>
        <dbReference type="ChEBI" id="CHEBI:47942"/>
    </cofactor>
</comment>
<dbReference type="InterPro" id="IPR001031">
    <property type="entry name" value="Thioesterase"/>
</dbReference>
<feature type="domain" description="Carrier" evidence="5">
    <location>
        <begin position="3173"/>
        <end position="3248"/>
    </location>
</feature>
<keyword evidence="2" id="KW-0596">Phosphopantetheine</keyword>
<dbReference type="Pfam" id="PF13193">
    <property type="entry name" value="AMP-binding_C"/>
    <property type="match status" value="3"/>
</dbReference>
<dbReference type="PROSITE" id="PS00012">
    <property type="entry name" value="PHOSPHOPANTETHEINE"/>
    <property type="match status" value="3"/>
</dbReference>
<dbReference type="InterPro" id="IPR006162">
    <property type="entry name" value="Ppantetheine_attach_site"/>
</dbReference>
<dbReference type="SMART" id="SM00823">
    <property type="entry name" value="PKS_PP"/>
    <property type="match status" value="4"/>
</dbReference>
<evidence type="ECO:0000313" key="8">
    <source>
        <dbReference type="Proteomes" id="UP001516472"/>
    </source>
</evidence>
<dbReference type="InterPro" id="IPR023213">
    <property type="entry name" value="CAT-like_dom_sf"/>
</dbReference>
<feature type="region of interest" description="Disordered" evidence="4">
    <location>
        <begin position="3153"/>
        <end position="3172"/>
    </location>
</feature>
<dbReference type="Pfam" id="PF00550">
    <property type="entry name" value="PP-binding"/>
    <property type="match status" value="4"/>
</dbReference>
<dbReference type="InterPro" id="IPR020845">
    <property type="entry name" value="AMP-binding_CS"/>
</dbReference>
<dbReference type="SUPFAM" id="SSF47336">
    <property type="entry name" value="ACP-like"/>
    <property type="match status" value="4"/>
</dbReference>
<dbReference type="CDD" id="cd17646">
    <property type="entry name" value="A_NRPS_AB3403-like"/>
    <property type="match status" value="2"/>
</dbReference>
<feature type="non-terminal residue" evidence="7">
    <location>
        <position position="1"/>
    </location>
</feature>
<dbReference type="InterPro" id="IPR020802">
    <property type="entry name" value="TesA-like"/>
</dbReference>
<dbReference type="SUPFAM" id="SSF53474">
    <property type="entry name" value="alpha/beta-Hydrolases"/>
    <property type="match status" value="1"/>
</dbReference>
<dbReference type="SUPFAM" id="SSF52777">
    <property type="entry name" value="CoA-dependent acyltransferases"/>
    <property type="match status" value="6"/>
</dbReference>
<dbReference type="PROSITE" id="PS00455">
    <property type="entry name" value="AMP_BINDING"/>
    <property type="match status" value="3"/>
</dbReference>
<dbReference type="PANTHER" id="PTHR45527">
    <property type="entry name" value="NONRIBOSOMAL PEPTIDE SYNTHETASE"/>
    <property type="match status" value="1"/>
</dbReference>
<dbReference type="InterPro" id="IPR000873">
    <property type="entry name" value="AMP-dep_synth/lig_dom"/>
</dbReference>
<dbReference type="InterPro" id="IPR029058">
    <property type="entry name" value="AB_hydrolase_fold"/>
</dbReference>
<dbReference type="Gene3D" id="3.30.559.10">
    <property type="entry name" value="Chloramphenicol acetyltransferase-like domain"/>
    <property type="match status" value="3"/>
</dbReference>
<dbReference type="NCBIfam" id="NF003417">
    <property type="entry name" value="PRK04813.1"/>
    <property type="match status" value="3"/>
</dbReference>
<proteinExistence type="predicted"/>
<feature type="domain" description="Carrier" evidence="5">
    <location>
        <begin position="1"/>
        <end position="62"/>
    </location>
</feature>
<dbReference type="EMBL" id="JAAIYO010000003">
    <property type="protein sequence ID" value="MBE4749578.1"/>
    <property type="molecule type" value="Genomic_DNA"/>
</dbReference>
<sequence>AELLRVPQVGRHDNFFELGGHSLLATQAVARIRATLGIELPLGDLFTAPTVAALAARVGPIVPKASAAPLIRANRTSAPPLSFAQQRLWFIDQLEPGSSLYNIPIGLLLNGTLDVEALRGSLDALMARHEALRTTFHSKGGQPVQVIHADLRVPFNAVDLTGRQDAEAEAQRLRLEEAHRPFNLGEGPLMRALLLKLGAEEHQLVLHLHHIVSDGWSMGVLVREVTALYKAFRLGQAPVLPELPVQYADYAVWQRGWLQGETLEAQLSWWKNSLAGASGVLELPTDKPRSAVPTQRAATVPVQMPRGLSDQVESLARREGATPFMVWLAAFQTLLHKYSGQDDVLVGSPIANRRHAETEGLIGFFVNTLVLRARFDEALTFQELLAQVRATTLGAQEHQDVPFEKLVEVLQPERDAGRTPLFQVTFTLQNTPMPELRLPGLSLRPLEDSPTVIHFDLQLLLTRGPEGYSGALVYNTSLFNPRTVASMVQRLELLVAEAVRAPGTRLSRLSLLTPEEHRRLLVDWSGTAREYPRDASVSALFTEQAARTPDAVALKAGSRTLTYAEVDAASNRLAHHLRGAGVRPGDRVGLCVERSPELITALLGILKAGAAYVAIEAREPAERITWILQEAGVSVLVTQDALADSLPVVAGLLVLLDEEAERIAKQPASPLGVRMPAEALAYVMFTSGSTGRPKGVSVPHRGIVRLARDNGFLEAGPGDVFLQLAPVAFDASTLEIWGALLNGATLVLAPPGTLSLAELGDVLGREGINTLWLTAALFEQMVAQQGQDLARVRRVLAGGDVLPVTAVREHLARIPEGAVLINGYGPTENTTFSATHALRTGDGVDRAVPIGRPLRNSTAWVLDAALQPLPPGVPGELFVGGDGLAWGYLQRPDLTAERFIPHPFTHEHGARLYRTGDRARWTEAGTLEFLGRADFQVKLRGFRIELGEVEAVLRQAPGIQEAVVVAREDVPGDKRLVGYVVPTGDGLELDAVKAFIAKQLPDYMVPSAWVRLPSLPLNTHGKLDRKALPTPEAPSASERRAQAPRNALEASLAAIWAEVLHVEGVGIDDNFFDLGGHSLLATQVVARIRTTLGVELPLGDLFTAPTVAALAERLGGVVPKAHSAPLTRADRTSAPPLSFAQQRLWFIDQLEPDSSLYNVPLALKFVGALDVGALRGSLDALMARHEALRTTFRTEEGRPVQVIHAKRQVPFETVDLTRLPDGESRQAEAVRLRGEEARRPFSLSEGPLMRALLLKLGAEEHQVVLHLHHIVSDGWSLGVLVREVTALYGALLQGQAPALPELPVQYADYAVWQRDWLQGETLEAQLKWWKDSLAGASGVLELPTDKPRPSVLTPEGATVPVRFPRALSEQVEALAKRENVTPFMVWLAAFQTLLHKYSGQDDVLVGSPIANRRHAETEGLIGFFVNTLVLRARFDEARTFRELLVQVRATTLGAQEHQDVPFEKLVEELKPARDLGRTPFFQALFALQNAPLPELALPGLSLRPLDADSGNARFDVELSLFRNPEGFEGSLRYRTALFEPATVARMVGHLELLVGALVSAPTLPLAQHSLLTEDERQQVLVAWNDTRVEYPRGERIHDLFEQQVARSPDAIAVTFEGQHLTYAQLDAKANQLAHHLGTLAVGPESLVGVCLERSLEMVVALLGVLKAGAAYVPLDPAYPRERLQWMLEDTAAPVLLVQEHLVAKLPLDGEAHARPHVVSVDTDWERIARQPTTRPVPLATSDALAYVIFTSGSTGRPKGAMNAHAGVVNRLRWMQQEYGLTSEDAVLQKTPFSFDVSVWEFFWPLMTGARLVVARPGGHQEPHYLARLMVEERITTAHFVPSMLRVFVEGPGLEGLTHLRRVVCSGEALPADLVRRAHARLPIAEVHNLYGPTEAAVDVTSWHCPRTEDLRRVPIGRPVANTRLHVLDRHGQPVPVGVPGELFLAGVQVGRGYWRRPNLTAERFIPDPFSTTPGARMYRTGDLARWLPDGTVEYLGRVDFQVKLRGFRIELGEVEAVLRQAPGIQEALVLAREDAPGDKRLVGYVVPTGDGLELDAVKAFAAKQLPDYMVPSSWVRLPSLPLNANGKVDRRALPAPEVPSASERRAQAPRNELEAALVAIWAEVLRVEGVGIDDNFFELGGHSLLATQVVARVRTTLGVELPLGDLFTAPTVAALAARLGHGASKALAAPLIRADRTIPPPLSFAQQRLWFIDQLEPDSSLYNVPLALKFVGSLDVHALHRSLDALMARHEALRTTFRTEEGRPVQVIHPDLRVPFKMVDLTHLQDEGAREAEALRLRLEEARRPFNLGEGPLMRALLLKLGAEEHQVVLHLHHIVSDGWSLGVLVREVTALYDALHHSRPPALPELPVQYADYAVWQRDWLQGETLAAQLKWWKDSLAGASGVLELPTDKPRPPVLTPEGATVPVRFPRALSEQVEALAKREGATPFMVWLAAFQTLLHRYSGQDDVLVGSPIANRRHAETEGLIGFFVNTLVLRARFDEARTFRELLAQVRATTLGAQEHQDVPFEKLVEELKPARDLGRTPFFQALFALQNAPLPELALPGLSLRPLDADSGNARFDVELSLFRNPEGFEGSLRYRTALFEPATVARMVGHLELLVGALVSEPGAPLAQHSLLSENERQQVLMAWNDTRVEYPRGERIHDLFEQQVARSPDAIAVTFEGQHLTYAQLDAKANQLAHHLGTLAVGPESLVGVCLERSLEMVVALLGVLKAGAAYVPLDPAYPRERLQWMLEDTAAPVLLVQEHLVAKLPLDSVTGTRPHVVSLDTGWERIARHPTTRPAPLATADALAYVIFTSGSTGRPKGAMNAHAGVVNRLRWMQQEYGLTSEDAVLQKTPFSFDVSVWEFFWPLMTGARLVVARPGGHQEPHYLARLMVDERITTAHFVPSMLRVFVEEPGLEGLTHLRRVVCSGEALPADLVRRAHARLPIAEVHNLYGPTEAAVDVTSWHCPRAEDLRRVPIGRPVANTRLHVLDRHGQPVPVGVPGELFLAGVQVGRGYWRRPDLTAERFIPDPFSTTPGARMYRTGDLARWLPDGTVEYLGRVDFQVKLRGFRIELGEVEAVLRQAPGIQEALVLAREDAPGDKRLVGYVVPTGDGLELDAVKAFAAKQLPDYMVPSAWVRLPSLPLNANGKVDRGALPAPEAPSASERRAQAPRNALETSLVAIWAEVLRVEGVGINDSFFELGGHSLLAVRLMEAVNRETGRRLPLSALFQAPSVERFAALLEQHEDSATSSPLVPFDAGRTPGTAPPFFCVHPVGGTVLAYAALARRLGPEQPFYGLQARGLDGTSEPLRTLEAMAADYVRALREVQPVGPYHLGGWSLGGVIAYEMTRQLREAGEEVALLALLDSFVPEPVPASEPRLDRTLTVGLFAQDLMGISLADLALDLGALATLEPEAALTQVLETAARAGALPHGTDAGTAVALFRVFEANLEAARRYHTPALEQRVLRVQAEEQATTVTDDGGWSTRVGERLESHRLPGNHYTLLREPNVQRVADLLKKALRGD</sequence>
<dbReference type="Pfam" id="PF00501">
    <property type="entry name" value="AMP-binding"/>
    <property type="match status" value="3"/>
</dbReference>
<dbReference type="Gene3D" id="2.30.38.10">
    <property type="entry name" value="Luciferase, Domain 3"/>
    <property type="match status" value="3"/>
</dbReference>
<dbReference type="Gene3D" id="3.30.559.30">
    <property type="entry name" value="Nonribosomal peptide synthetase, condensation domain"/>
    <property type="match status" value="3"/>
</dbReference>
<dbReference type="InterPro" id="IPR010071">
    <property type="entry name" value="AA_adenyl_dom"/>
</dbReference>
<organism evidence="7 8">
    <name type="scientific">Corallococcus soli</name>
    <dbReference type="NCBI Taxonomy" id="2710757"/>
    <lineage>
        <taxon>Bacteria</taxon>
        <taxon>Pseudomonadati</taxon>
        <taxon>Myxococcota</taxon>
        <taxon>Myxococcia</taxon>
        <taxon>Myxococcales</taxon>
        <taxon>Cystobacterineae</taxon>
        <taxon>Myxococcaceae</taxon>
        <taxon>Corallococcus</taxon>
    </lineage>
</organism>
<dbReference type="CDD" id="cd19531">
    <property type="entry name" value="LCL_NRPS-like"/>
    <property type="match status" value="3"/>
</dbReference>
<accession>A0ABR9PNT1</accession>
<dbReference type="InterPro" id="IPR001242">
    <property type="entry name" value="Condensation_dom"/>
</dbReference>
<dbReference type="PROSITE" id="PS50075">
    <property type="entry name" value="CARRIER"/>
    <property type="match status" value="4"/>
</dbReference>
<feature type="domain" description="Aminoacyl-transfer RNA synthetases class-II family profile" evidence="6">
    <location>
        <begin position="1192"/>
        <end position="3258"/>
    </location>
</feature>
<reference evidence="7 8" key="1">
    <citation type="submission" date="2020-02" db="EMBL/GenBank/DDBJ databases">
        <authorList>
            <person name="Babadi Z.K."/>
            <person name="Risdian C."/>
            <person name="Ebrahimipour G.H."/>
            <person name="Wink J."/>
        </authorList>
    </citation>
    <scope>NUCLEOTIDE SEQUENCE [LARGE SCALE GENOMIC DNA]</scope>
    <source>
        <strain evidence="7 8">ZKHCc1 1396</strain>
    </source>
</reference>
<feature type="region of interest" description="Disordered" evidence="4">
    <location>
        <begin position="1021"/>
        <end position="1042"/>
    </location>
</feature>
<dbReference type="CDD" id="cd12117">
    <property type="entry name" value="A_NRPS_Srf_like"/>
    <property type="match status" value="1"/>
</dbReference>
<keyword evidence="8" id="KW-1185">Reference proteome</keyword>
<dbReference type="InterPro" id="IPR020806">
    <property type="entry name" value="PKS_PP-bd"/>
</dbReference>
<evidence type="ECO:0000259" key="5">
    <source>
        <dbReference type="PROSITE" id="PS50075"/>
    </source>
</evidence>
<dbReference type="InterPro" id="IPR009081">
    <property type="entry name" value="PP-bd_ACP"/>
</dbReference>
<dbReference type="InterPro" id="IPR025110">
    <property type="entry name" value="AMP-bd_C"/>
</dbReference>
<feature type="domain" description="Carrier" evidence="5">
    <location>
        <begin position="2108"/>
        <end position="2183"/>
    </location>
</feature>
<dbReference type="Proteomes" id="UP001516472">
    <property type="component" value="Unassembled WGS sequence"/>
</dbReference>
<protein>
    <submittedName>
        <fullName evidence="7">Amino acid adenylation domain-containing protein</fullName>
    </submittedName>
</protein>
<dbReference type="Gene3D" id="3.40.50.980">
    <property type="match status" value="6"/>
</dbReference>
<name>A0ABR9PNT1_9BACT</name>
<dbReference type="PROSITE" id="PS50862">
    <property type="entry name" value="AA_TRNA_LIGASE_II"/>
    <property type="match status" value="1"/>
</dbReference>
<keyword evidence="3" id="KW-0597">Phosphoprotein</keyword>
<dbReference type="Gene3D" id="3.30.300.30">
    <property type="match status" value="3"/>
</dbReference>
<evidence type="ECO:0000256" key="1">
    <source>
        <dbReference type="ARBA" id="ARBA00001957"/>
    </source>
</evidence>
<dbReference type="InterPro" id="IPR045851">
    <property type="entry name" value="AMP-bd_C_sf"/>
</dbReference>
<dbReference type="InterPro" id="IPR036736">
    <property type="entry name" value="ACP-like_sf"/>
</dbReference>
<evidence type="ECO:0000259" key="6">
    <source>
        <dbReference type="PROSITE" id="PS50862"/>
    </source>
</evidence>
<gene>
    <name evidence="7" type="ORF">G4177_15550</name>
</gene>